<reference evidence="6 7" key="1">
    <citation type="journal article" date="2016" name="Nat. Commun.">
        <title>Thousands of microbial genomes shed light on interconnected biogeochemical processes in an aquifer system.</title>
        <authorList>
            <person name="Anantharaman K."/>
            <person name="Brown C.T."/>
            <person name="Hug L.A."/>
            <person name="Sharon I."/>
            <person name="Castelle C.J."/>
            <person name="Probst A.J."/>
            <person name="Thomas B.C."/>
            <person name="Singh A."/>
            <person name="Wilkins M.J."/>
            <person name="Karaoz U."/>
            <person name="Brodie E.L."/>
            <person name="Williams K.H."/>
            <person name="Hubbard S.S."/>
            <person name="Banfield J.F."/>
        </authorList>
    </citation>
    <scope>NUCLEOTIDE SEQUENCE [LARGE SCALE GENOMIC DNA]</scope>
</reference>
<evidence type="ECO:0000259" key="5">
    <source>
        <dbReference type="PROSITE" id="PS51350"/>
    </source>
</evidence>
<dbReference type="GO" id="GO:0009401">
    <property type="term" value="P:phosphoenolpyruvate-dependent sugar phosphotransferase system"/>
    <property type="evidence" value="ECO:0007669"/>
    <property type="project" value="UniProtKB-KW"/>
</dbReference>
<evidence type="ECO:0000313" key="7">
    <source>
        <dbReference type="Proteomes" id="UP000179344"/>
    </source>
</evidence>
<dbReference type="InterPro" id="IPR002114">
    <property type="entry name" value="PTS_HPr_Ser_P_site"/>
</dbReference>
<comment type="caution">
    <text evidence="6">The sequence shown here is derived from an EMBL/GenBank/DDBJ whole genome shotgun (WGS) entry which is preliminary data.</text>
</comment>
<dbReference type="AlphaFoldDB" id="A0A1F6TA86"/>
<evidence type="ECO:0000313" key="6">
    <source>
        <dbReference type="EMBL" id="OGI42034.1"/>
    </source>
</evidence>
<sequence>MRCQKVVIRNKLGMHARASAKFVSLASGFKSEITLKRNGQQVNGKSIMGIMMLAAAKGSELELCAKGQDEAKAVATLADLIADRFGEDE</sequence>
<dbReference type="Pfam" id="PF00381">
    <property type="entry name" value="PTS-HPr"/>
    <property type="match status" value="1"/>
</dbReference>
<evidence type="ECO:0000256" key="1">
    <source>
        <dbReference type="ARBA" id="ARBA00004496"/>
    </source>
</evidence>
<dbReference type="Gene3D" id="3.30.1340.10">
    <property type="entry name" value="HPr-like"/>
    <property type="match status" value="1"/>
</dbReference>
<evidence type="ECO:0000256" key="4">
    <source>
        <dbReference type="ARBA" id="ARBA00022683"/>
    </source>
</evidence>
<accession>A0A1F6TA86</accession>
<dbReference type="EMBL" id="MFST01000163">
    <property type="protein sequence ID" value="OGI42034.1"/>
    <property type="molecule type" value="Genomic_DNA"/>
</dbReference>
<dbReference type="CDD" id="cd00367">
    <property type="entry name" value="PTS-HPr_like"/>
    <property type="match status" value="1"/>
</dbReference>
<evidence type="ECO:0000256" key="2">
    <source>
        <dbReference type="ARBA" id="ARBA00010736"/>
    </source>
</evidence>
<dbReference type="PROSITE" id="PS00589">
    <property type="entry name" value="PTS_HPR_SER"/>
    <property type="match status" value="1"/>
</dbReference>
<comment type="similarity">
    <text evidence="2">Belongs to the HPr family.</text>
</comment>
<keyword evidence="3" id="KW-0963">Cytoplasm</keyword>
<dbReference type="NCBIfam" id="TIGR01003">
    <property type="entry name" value="PTS_HPr_family"/>
    <property type="match status" value="1"/>
</dbReference>
<dbReference type="PRINTS" id="PR00107">
    <property type="entry name" value="PHOSPHOCPHPR"/>
</dbReference>
<dbReference type="PANTHER" id="PTHR33705:SF2">
    <property type="entry name" value="PHOSPHOCARRIER PROTEIN NPR"/>
    <property type="match status" value="1"/>
</dbReference>
<dbReference type="Proteomes" id="UP000179344">
    <property type="component" value="Unassembled WGS sequence"/>
</dbReference>
<organism evidence="6 7">
    <name type="scientific">Candidatus Muproteobacteria bacterium RBG_16_65_31</name>
    <dbReference type="NCBI Taxonomy" id="1817759"/>
    <lineage>
        <taxon>Bacteria</taxon>
        <taxon>Pseudomonadati</taxon>
        <taxon>Pseudomonadota</taxon>
        <taxon>Candidatus Muproteobacteria</taxon>
    </lineage>
</organism>
<protein>
    <submittedName>
        <fullName evidence="6">Phosphocarrier protein HPr</fullName>
    </submittedName>
</protein>
<dbReference type="SUPFAM" id="SSF55594">
    <property type="entry name" value="HPr-like"/>
    <property type="match status" value="1"/>
</dbReference>
<name>A0A1F6TA86_9PROT</name>
<dbReference type="PANTHER" id="PTHR33705">
    <property type="entry name" value="PHOSPHOCARRIER PROTEIN HPR"/>
    <property type="match status" value="1"/>
</dbReference>
<keyword evidence="4" id="KW-0598">Phosphotransferase system</keyword>
<dbReference type="InterPro" id="IPR035895">
    <property type="entry name" value="HPr-like_sf"/>
</dbReference>
<dbReference type="PROSITE" id="PS00369">
    <property type="entry name" value="PTS_HPR_HIS"/>
    <property type="match status" value="1"/>
</dbReference>
<evidence type="ECO:0000256" key="3">
    <source>
        <dbReference type="ARBA" id="ARBA00022490"/>
    </source>
</evidence>
<dbReference type="InterPro" id="IPR001020">
    <property type="entry name" value="PTS_HPr_His_P_site"/>
</dbReference>
<proteinExistence type="inferred from homology"/>
<gene>
    <name evidence="6" type="ORF">A2V92_00310</name>
</gene>
<dbReference type="PROSITE" id="PS51350">
    <property type="entry name" value="PTS_HPR_DOM"/>
    <property type="match status" value="1"/>
</dbReference>
<dbReference type="GO" id="GO:0005737">
    <property type="term" value="C:cytoplasm"/>
    <property type="evidence" value="ECO:0007669"/>
    <property type="project" value="UniProtKB-SubCell"/>
</dbReference>
<dbReference type="InterPro" id="IPR000032">
    <property type="entry name" value="HPr-like"/>
</dbReference>
<comment type="subcellular location">
    <subcellularLocation>
        <location evidence="1">Cytoplasm</location>
    </subcellularLocation>
</comment>
<dbReference type="InterPro" id="IPR050399">
    <property type="entry name" value="HPr"/>
</dbReference>
<feature type="domain" description="HPr" evidence="5">
    <location>
        <begin position="1"/>
        <end position="88"/>
    </location>
</feature>